<protein>
    <recommendedName>
        <fullName evidence="3">BTB/POZ domain-containing protein 9</fullName>
    </recommendedName>
</protein>
<dbReference type="AlphaFoldDB" id="A0A8J2KVZ5"/>
<dbReference type="PANTHER" id="PTHR46306">
    <property type="entry name" value="BTB/POZ DOMAIN-CONTAINING PROTEIN 9"/>
    <property type="match status" value="1"/>
</dbReference>
<comment type="caution">
    <text evidence="1">The sequence shown here is derived from an EMBL/GenBank/DDBJ whole genome shotgun (WGS) entry which is preliminary data.</text>
</comment>
<gene>
    <name evidence="1" type="ORF">AFUS01_LOCUS34622</name>
</gene>
<dbReference type="OrthoDB" id="9997739at2759"/>
<keyword evidence="2" id="KW-1185">Reference proteome</keyword>
<dbReference type="GO" id="GO:0008344">
    <property type="term" value="P:adult locomotory behavior"/>
    <property type="evidence" value="ECO:0007669"/>
    <property type="project" value="TreeGrafter"/>
</dbReference>
<dbReference type="PANTHER" id="PTHR46306:SF1">
    <property type="entry name" value="BTB_POZ DOMAIN-CONTAINING PROTEIN 9"/>
    <property type="match status" value="1"/>
</dbReference>
<dbReference type="GO" id="GO:0005737">
    <property type="term" value="C:cytoplasm"/>
    <property type="evidence" value="ECO:0007669"/>
    <property type="project" value="TreeGrafter"/>
</dbReference>
<dbReference type="GO" id="GO:0050804">
    <property type="term" value="P:modulation of chemical synaptic transmission"/>
    <property type="evidence" value="ECO:0007669"/>
    <property type="project" value="TreeGrafter"/>
</dbReference>
<feature type="non-terminal residue" evidence="1">
    <location>
        <position position="123"/>
    </location>
</feature>
<evidence type="ECO:0008006" key="3">
    <source>
        <dbReference type="Google" id="ProtNLM"/>
    </source>
</evidence>
<dbReference type="InterPro" id="IPR052407">
    <property type="entry name" value="BTB_POZ_domain_cont_9"/>
</dbReference>
<organism evidence="1 2">
    <name type="scientific">Allacma fusca</name>
    <dbReference type="NCBI Taxonomy" id="39272"/>
    <lineage>
        <taxon>Eukaryota</taxon>
        <taxon>Metazoa</taxon>
        <taxon>Ecdysozoa</taxon>
        <taxon>Arthropoda</taxon>
        <taxon>Hexapoda</taxon>
        <taxon>Collembola</taxon>
        <taxon>Symphypleona</taxon>
        <taxon>Sminthuridae</taxon>
        <taxon>Allacma</taxon>
    </lineage>
</organism>
<evidence type="ECO:0000313" key="2">
    <source>
        <dbReference type="Proteomes" id="UP000708208"/>
    </source>
</evidence>
<dbReference type="EMBL" id="CAJVCH010532952">
    <property type="protein sequence ID" value="CAG7824469.1"/>
    <property type="molecule type" value="Genomic_DNA"/>
</dbReference>
<dbReference type="GO" id="GO:0048512">
    <property type="term" value="P:circadian behavior"/>
    <property type="evidence" value="ECO:0007669"/>
    <property type="project" value="TreeGrafter"/>
</dbReference>
<proteinExistence type="predicted"/>
<evidence type="ECO:0000313" key="1">
    <source>
        <dbReference type="EMBL" id="CAG7824469.1"/>
    </source>
</evidence>
<sequence length="123" mass="14096">MFHVVTVEAFYTFKKFSIDPRYGLLVPKDNVATIEMSACVIEGVSRSRNALIDGKTHGYDWDSGYTCHQLGSGAIVVQLAQPYVISTMRLLLWDCDDRRYSYYVEVSTNQRNWEMVANKCQDP</sequence>
<accession>A0A8J2KVZ5</accession>
<reference evidence="1" key="1">
    <citation type="submission" date="2021-06" db="EMBL/GenBank/DDBJ databases">
        <authorList>
            <person name="Hodson N. C."/>
            <person name="Mongue J. A."/>
            <person name="Jaron S. K."/>
        </authorList>
    </citation>
    <scope>NUCLEOTIDE SEQUENCE</scope>
</reference>
<name>A0A8J2KVZ5_9HEXA</name>
<dbReference type="Proteomes" id="UP000708208">
    <property type="component" value="Unassembled WGS sequence"/>
</dbReference>